<keyword evidence="7" id="KW-1133">Transmembrane helix</keyword>
<evidence type="ECO:0000256" key="10">
    <source>
        <dbReference type="ARBA" id="ARBA00055037"/>
    </source>
</evidence>
<dbReference type="Gene3D" id="1.20.1510.10">
    <property type="entry name" value="Cation efflux protein transmembrane domain"/>
    <property type="match status" value="1"/>
</dbReference>
<evidence type="ECO:0000256" key="6">
    <source>
        <dbReference type="ARBA" id="ARBA00022692"/>
    </source>
</evidence>
<dbReference type="OMA" id="GVYFHSQ"/>
<dbReference type="InterPro" id="IPR027469">
    <property type="entry name" value="Cation_efflux_TMD_sf"/>
</dbReference>
<dbReference type="KEGG" id="dha:DEHA2A03080g"/>
<gene>
    <name evidence="13" type="ordered locus">DEHA2A03080g</name>
</gene>
<evidence type="ECO:0000256" key="4">
    <source>
        <dbReference type="ARBA" id="ARBA00022448"/>
    </source>
</evidence>
<dbReference type="FunCoup" id="Q6BZ92">
    <property type="interactions" value="106"/>
</dbReference>
<dbReference type="RefSeq" id="XP_456477.2">
    <property type="nucleotide sequence ID" value="XM_456477.1"/>
</dbReference>
<dbReference type="InterPro" id="IPR050291">
    <property type="entry name" value="CDF_Transporter"/>
</dbReference>
<evidence type="ECO:0000256" key="1">
    <source>
        <dbReference type="ARBA" id="ARBA00004141"/>
    </source>
</evidence>
<proteinExistence type="inferred from homology"/>
<keyword evidence="4" id="KW-0813">Transport</keyword>
<keyword evidence="3" id="KW-0409">Iron storage</keyword>
<evidence type="ECO:0000256" key="3">
    <source>
        <dbReference type="ARBA" id="ARBA00022434"/>
    </source>
</evidence>
<dbReference type="InterPro" id="IPR058533">
    <property type="entry name" value="Cation_efflux_TM"/>
</dbReference>
<evidence type="ECO:0000256" key="11">
    <source>
        <dbReference type="SAM" id="MobiDB-lite"/>
    </source>
</evidence>
<feature type="domain" description="Cation efflux protein transmembrane" evidence="12">
    <location>
        <begin position="276"/>
        <end position="373"/>
    </location>
</feature>
<dbReference type="Proteomes" id="UP000000599">
    <property type="component" value="Chromosome A"/>
</dbReference>
<feature type="domain" description="Cation efflux protein transmembrane" evidence="12">
    <location>
        <begin position="130"/>
        <end position="223"/>
    </location>
</feature>
<reference evidence="13 14" key="1">
    <citation type="journal article" date="2004" name="Nature">
        <title>Genome evolution in yeasts.</title>
        <authorList>
            <consortium name="Genolevures"/>
            <person name="Dujon B."/>
            <person name="Sherman D."/>
            <person name="Fischer G."/>
            <person name="Durrens P."/>
            <person name="Casaregola S."/>
            <person name="Lafontaine I."/>
            <person name="de Montigny J."/>
            <person name="Marck C."/>
            <person name="Neuveglise C."/>
            <person name="Talla E."/>
            <person name="Goffard N."/>
            <person name="Frangeul L."/>
            <person name="Aigle M."/>
            <person name="Anthouard V."/>
            <person name="Babour A."/>
            <person name="Barbe V."/>
            <person name="Barnay S."/>
            <person name="Blanchin S."/>
            <person name="Beckerich J.M."/>
            <person name="Beyne E."/>
            <person name="Bleykasten C."/>
            <person name="Boisrame A."/>
            <person name="Boyer J."/>
            <person name="Cattolico L."/>
            <person name="Confanioleri F."/>
            <person name="de Daruvar A."/>
            <person name="Despons L."/>
            <person name="Fabre E."/>
            <person name="Fairhead C."/>
            <person name="Ferry-Dumazet H."/>
            <person name="Groppi A."/>
            <person name="Hantraye F."/>
            <person name="Hennequin C."/>
            <person name="Jauniaux N."/>
            <person name="Joyet P."/>
            <person name="Kachouri R."/>
            <person name="Kerrest A."/>
            <person name="Koszul R."/>
            <person name="Lemaire M."/>
            <person name="Lesur I."/>
            <person name="Ma L."/>
            <person name="Muller H."/>
            <person name="Nicaud J.M."/>
            <person name="Nikolski M."/>
            <person name="Oztas S."/>
            <person name="Ozier-Kalogeropoulos O."/>
            <person name="Pellenz S."/>
            <person name="Potier S."/>
            <person name="Richard G.F."/>
            <person name="Straub M.L."/>
            <person name="Suleau A."/>
            <person name="Swennene D."/>
            <person name="Tekaia F."/>
            <person name="Wesolowski-Louvel M."/>
            <person name="Westhof E."/>
            <person name="Wirth B."/>
            <person name="Zeniou-Meyer M."/>
            <person name="Zivanovic I."/>
            <person name="Bolotin-Fukuhara M."/>
            <person name="Thierry A."/>
            <person name="Bouchier C."/>
            <person name="Caudron B."/>
            <person name="Scarpelli C."/>
            <person name="Gaillardin C."/>
            <person name="Weissenbach J."/>
            <person name="Wincker P."/>
            <person name="Souciet J.L."/>
        </authorList>
    </citation>
    <scope>NUCLEOTIDE SEQUENCE [LARGE SCALE GENOMIC DNA]</scope>
    <source>
        <strain evidence="14">ATCC 36239 / CBS 767 / BCRC 21394 / JCM 1990 / NBRC 0083 / IGC 2968</strain>
    </source>
</reference>
<dbReference type="GO" id="GO:0006826">
    <property type="term" value="P:iron ion transport"/>
    <property type="evidence" value="ECO:0007669"/>
    <property type="project" value="UniProtKB-KW"/>
</dbReference>
<evidence type="ECO:0000256" key="9">
    <source>
        <dbReference type="ARBA" id="ARBA00023136"/>
    </source>
</evidence>
<feature type="compositionally biased region" description="Basic and acidic residues" evidence="11">
    <location>
        <begin position="65"/>
        <end position="97"/>
    </location>
</feature>
<keyword evidence="8" id="KW-0406">Ion transport</keyword>
<name>Q6BZ92_DEBHA</name>
<dbReference type="STRING" id="284592.Q6BZ92"/>
<dbReference type="GO" id="GO:0008324">
    <property type="term" value="F:monoatomic cation transmembrane transporter activity"/>
    <property type="evidence" value="ECO:0007669"/>
    <property type="project" value="InterPro"/>
</dbReference>
<dbReference type="PANTHER" id="PTHR43840:SF15">
    <property type="entry name" value="MITOCHONDRIAL METAL TRANSPORTER 1-RELATED"/>
    <property type="match status" value="1"/>
</dbReference>
<dbReference type="VEuPathDB" id="FungiDB:DEHA2A03080g"/>
<dbReference type="GeneID" id="2899885"/>
<dbReference type="PANTHER" id="PTHR43840">
    <property type="entry name" value="MITOCHONDRIAL METAL TRANSPORTER 1-RELATED"/>
    <property type="match status" value="1"/>
</dbReference>
<protein>
    <submittedName>
        <fullName evidence="13">DEHA2A03080p</fullName>
    </submittedName>
</protein>
<dbReference type="GO" id="GO:0016020">
    <property type="term" value="C:membrane"/>
    <property type="evidence" value="ECO:0007669"/>
    <property type="project" value="UniProtKB-SubCell"/>
</dbReference>
<feature type="region of interest" description="Disordered" evidence="11">
    <location>
        <begin position="62"/>
        <end position="109"/>
    </location>
</feature>
<dbReference type="EMBL" id="CR382133">
    <property type="protein sequence ID" value="CAG84429.2"/>
    <property type="molecule type" value="Genomic_DNA"/>
</dbReference>
<evidence type="ECO:0000256" key="5">
    <source>
        <dbReference type="ARBA" id="ARBA00022496"/>
    </source>
</evidence>
<keyword evidence="9" id="KW-0472">Membrane</keyword>
<dbReference type="SUPFAM" id="SSF161111">
    <property type="entry name" value="Cation efflux protein transmembrane domain-like"/>
    <property type="match status" value="1"/>
</dbReference>
<comment type="similarity">
    <text evidence="2">Belongs to the cation diffusion facilitator (CDF) transporter (TC 2.A.4) family. SLC30A subfamily.</text>
</comment>
<evidence type="ECO:0000256" key="7">
    <source>
        <dbReference type="ARBA" id="ARBA00022989"/>
    </source>
</evidence>
<keyword evidence="14" id="KW-1185">Reference proteome</keyword>
<dbReference type="eggNOG" id="KOG1485">
    <property type="taxonomic scope" value="Eukaryota"/>
</dbReference>
<keyword evidence="6" id="KW-0812">Transmembrane</keyword>
<organism evidence="13 14">
    <name type="scientific">Debaryomyces hansenii (strain ATCC 36239 / CBS 767 / BCRC 21394 / JCM 1990 / NBRC 0083 / IGC 2968)</name>
    <name type="common">Yeast</name>
    <name type="synonym">Torulaspora hansenii</name>
    <dbReference type="NCBI Taxonomy" id="284592"/>
    <lineage>
        <taxon>Eukaryota</taxon>
        <taxon>Fungi</taxon>
        <taxon>Dikarya</taxon>
        <taxon>Ascomycota</taxon>
        <taxon>Saccharomycotina</taxon>
        <taxon>Pichiomycetes</taxon>
        <taxon>Debaryomycetaceae</taxon>
        <taxon>Debaryomyces</taxon>
    </lineage>
</organism>
<evidence type="ECO:0000313" key="13">
    <source>
        <dbReference type="EMBL" id="CAG84429.2"/>
    </source>
</evidence>
<keyword evidence="5" id="KW-0410">Iron transport</keyword>
<dbReference type="OrthoDB" id="435980at2759"/>
<accession>Q6BZ92</accession>
<evidence type="ECO:0000259" key="12">
    <source>
        <dbReference type="Pfam" id="PF01545"/>
    </source>
</evidence>
<comment type="function">
    <text evidence="10">Mitochondrial metal transporter involved in mitochondrial iron accumulation.</text>
</comment>
<keyword evidence="3" id="KW-0408">Iron</keyword>
<evidence type="ECO:0000313" key="14">
    <source>
        <dbReference type="Proteomes" id="UP000000599"/>
    </source>
</evidence>
<dbReference type="FunFam" id="1.20.1510.10:FF:000013">
    <property type="entry name" value="Cation efflux family protein"/>
    <property type="match status" value="2"/>
</dbReference>
<dbReference type="GO" id="GO:0005739">
    <property type="term" value="C:mitochondrion"/>
    <property type="evidence" value="ECO:0007669"/>
    <property type="project" value="UniProtKB-ARBA"/>
</dbReference>
<comment type="subcellular location">
    <subcellularLocation>
        <location evidence="1">Membrane</location>
        <topology evidence="1">Multi-pass membrane protein</topology>
    </subcellularLocation>
</comment>
<dbReference type="HOGENOM" id="CLU_013430_12_2_1"/>
<sequence length="481" mass="52792">MLKIGLISRSKPSLITLNLRYDNCAFSAGSGFSLRNFSTAYIIREPQITIPKVYQQYLARRNMSTKKDSDSSNHSHGTIDGESKHQHGDEHSHEHSLLGHSHSHSRHQPNEFLSVNTDTIKHNPAVRITWIGLLVNVVMAVSKGIGGVYFHSQSLIADAIHSISDMFADFLTLATVNVAQKVGSPTHYPLGYGKIETIGSVLVSGVLLFAGVSVGWSSLLQVFEFALPAYMFEYVSMIQIGHSHSHAGLGSGEVGGHSHSHVSDGVSDSSIVANSRPIPNINAAWLAGGSVIVKEMLYRKTMQIAVETNSKVLVANAWHHRVDSLTAVVALLTVAGGNIFNVAWLDSIGGLCVSMLIIKAGWDSFKTSIVELIDKGEDAESEVFSKVHDIITDEIKNVANNEFKIEKLSVLNSGAITNVYMTLSTSKEFRLKELNQIESNLVTAIKADYEFVRNIFILFKDSEQQKISQDRSTEHSHENKK</sequence>
<dbReference type="InParanoid" id="Q6BZ92"/>
<evidence type="ECO:0000256" key="8">
    <source>
        <dbReference type="ARBA" id="ARBA00023065"/>
    </source>
</evidence>
<dbReference type="Pfam" id="PF01545">
    <property type="entry name" value="Cation_efflux"/>
    <property type="match status" value="2"/>
</dbReference>
<evidence type="ECO:0000256" key="2">
    <source>
        <dbReference type="ARBA" id="ARBA00008873"/>
    </source>
</evidence>
<dbReference type="AlphaFoldDB" id="Q6BZ92"/>
<dbReference type="GO" id="GO:0006879">
    <property type="term" value="P:intracellular iron ion homeostasis"/>
    <property type="evidence" value="ECO:0007669"/>
    <property type="project" value="UniProtKB-KW"/>
</dbReference>